<sequence length="524" mass="58523">MKNLSTRARALLEALTPWGLHHDSLLPTLGAQHEPTLVLPLFRKLFSAPDDKARSLAIALHHLLTHFGPEDVRGLDEALRQVSFYETGYLDLGAQELDRFAALSPAVVALLTCHPSGYMRQPALLHLARSGNVAAWPFFLLRLNDWVAPVREAALKAATAALPRVPLELLARHFPLVEALHHFKRADHLPFVEAVMARLCQPDALAWLEKHLDALKWHSRRTAFRLLLQGPEERARRAAERGLEDSDPVVRRLAVGRVEELFSGEALLPVLARMESSHSMFMRREAYSLYVRRVPALSEAKVREALMDPHHAIRDYAQRRLSGTVEVSGLYRAALRETPTRPGALAGLGETGSASDVPLLAPFLAHPRVAVRREAVTALGRLAGDGEVEALRELFLDSAPSVCRAAAQALAQRRGRVTPDWLRRCLFLPGLAPHTLRQALQLTDALPRFDALHLLLEAIELPDELARARIREHLRSWLHASFRSFSASPSPAQVRTLREAVRTSRSLDPEMAQQLDHQLRAYEP</sequence>
<keyword evidence="4" id="KW-1185">Reference proteome</keyword>
<gene>
    <name evidence="1" type="ORF">AA314_08201</name>
    <name evidence="2" type="ORF">ATI61_105440</name>
</gene>
<evidence type="ECO:0000313" key="2">
    <source>
        <dbReference type="EMBL" id="REG32113.1"/>
    </source>
</evidence>
<evidence type="ECO:0000313" key="3">
    <source>
        <dbReference type="Proteomes" id="UP000035579"/>
    </source>
</evidence>
<reference evidence="1 3" key="1">
    <citation type="submission" date="2015-05" db="EMBL/GenBank/DDBJ databases">
        <title>Genome assembly of Archangium gephyra DSM 2261.</title>
        <authorList>
            <person name="Sharma G."/>
            <person name="Subramanian S."/>
        </authorList>
    </citation>
    <scope>NUCLEOTIDE SEQUENCE [LARGE SCALE GENOMIC DNA]</scope>
    <source>
        <strain evidence="1 3">DSM 2261</strain>
    </source>
</reference>
<evidence type="ECO:0000313" key="1">
    <source>
        <dbReference type="EMBL" id="AKJ06575.1"/>
    </source>
</evidence>
<dbReference type="Proteomes" id="UP000035579">
    <property type="component" value="Chromosome"/>
</dbReference>
<dbReference type="AlphaFoldDB" id="A0AAC8QGC3"/>
<accession>A0AAC8QGC3</accession>
<dbReference type="InterPro" id="IPR011989">
    <property type="entry name" value="ARM-like"/>
</dbReference>
<organism evidence="1 3">
    <name type="scientific">Archangium gephyra</name>
    <dbReference type="NCBI Taxonomy" id="48"/>
    <lineage>
        <taxon>Bacteria</taxon>
        <taxon>Pseudomonadati</taxon>
        <taxon>Myxococcota</taxon>
        <taxon>Myxococcia</taxon>
        <taxon>Myxococcales</taxon>
        <taxon>Cystobacterineae</taxon>
        <taxon>Archangiaceae</taxon>
        <taxon>Archangium</taxon>
    </lineage>
</organism>
<dbReference type="InterPro" id="IPR016024">
    <property type="entry name" value="ARM-type_fold"/>
</dbReference>
<dbReference type="SUPFAM" id="SSF48371">
    <property type="entry name" value="ARM repeat"/>
    <property type="match status" value="1"/>
</dbReference>
<dbReference type="Pfam" id="PF13646">
    <property type="entry name" value="HEAT_2"/>
    <property type="match status" value="1"/>
</dbReference>
<dbReference type="RefSeq" id="WP_047859836.1">
    <property type="nucleotide sequence ID" value="NZ_CP011509.1"/>
</dbReference>
<dbReference type="EMBL" id="CP011509">
    <property type="protein sequence ID" value="AKJ06575.1"/>
    <property type="molecule type" value="Genomic_DNA"/>
</dbReference>
<dbReference type="EMBL" id="QUMU01000005">
    <property type="protein sequence ID" value="REG32113.1"/>
    <property type="molecule type" value="Genomic_DNA"/>
</dbReference>
<reference evidence="2 4" key="2">
    <citation type="submission" date="2018-08" db="EMBL/GenBank/DDBJ databases">
        <title>Genomic Encyclopedia of Archaeal and Bacterial Type Strains, Phase II (KMG-II): from individual species to whole genera.</title>
        <authorList>
            <person name="Goeker M."/>
        </authorList>
    </citation>
    <scope>NUCLEOTIDE SEQUENCE [LARGE SCALE GENOMIC DNA]</scope>
    <source>
        <strain evidence="2 4">DSM 2261</strain>
    </source>
</reference>
<evidence type="ECO:0000313" key="4">
    <source>
        <dbReference type="Proteomes" id="UP000256345"/>
    </source>
</evidence>
<name>A0AAC8QGC3_9BACT</name>
<protein>
    <submittedName>
        <fullName evidence="2">HEAT repeat protein</fullName>
    </submittedName>
</protein>
<dbReference type="Gene3D" id="1.25.10.10">
    <property type="entry name" value="Leucine-rich Repeat Variant"/>
    <property type="match status" value="2"/>
</dbReference>
<dbReference type="KEGG" id="age:AA314_08201"/>
<dbReference type="Proteomes" id="UP000256345">
    <property type="component" value="Unassembled WGS sequence"/>
</dbReference>
<proteinExistence type="predicted"/>